<evidence type="ECO:0000313" key="2">
    <source>
        <dbReference type="EMBL" id="ETV85576.1"/>
    </source>
</evidence>
<dbReference type="AlphaFoldDB" id="W4H1Y9"/>
<sequence>MLTPATNNVLSRTAENAPPQKQMSSLAVRMTRGAPPASSVHHKPKQAYQEAYEDLGEIYVKLCVSTVA</sequence>
<dbReference type="VEuPathDB" id="FungiDB:H257_03284"/>
<dbReference type="EMBL" id="KI913118">
    <property type="protein sequence ID" value="ETV85576.1"/>
    <property type="molecule type" value="Genomic_DNA"/>
</dbReference>
<name>W4H1Y9_APHAT</name>
<accession>W4H1Y9</accession>
<proteinExistence type="predicted"/>
<gene>
    <name evidence="2" type="ORF">H257_03284</name>
</gene>
<dbReference type="GeneID" id="20805280"/>
<reference evidence="2" key="1">
    <citation type="submission" date="2013-12" db="EMBL/GenBank/DDBJ databases">
        <title>The Genome Sequence of Aphanomyces astaci APO3.</title>
        <authorList>
            <consortium name="The Broad Institute Genomics Platform"/>
            <person name="Russ C."/>
            <person name="Tyler B."/>
            <person name="van West P."/>
            <person name="Dieguez-Uribeondo J."/>
            <person name="Young S.K."/>
            <person name="Zeng Q."/>
            <person name="Gargeya S."/>
            <person name="Fitzgerald M."/>
            <person name="Abouelleil A."/>
            <person name="Alvarado L."/>
            <person name="Chapman S.B."/>
            <person name="Gainer-Dewar J."/>
            <person name="Goldberg J."/>
            <person name="Griggs A."/>
            <person name="Gujja S."/>
            <person name="Hansen M."/>
            <person name="Howarth C."/>
            <person name="Imamovic A."/>
            <person name="Ireland A."/>
            <person name="Larimer J."/>
            <person name="McCowan C."/>
            <person name="Murphy C."/>
            <person name="Pearson M."/>
            <person name="Poon T.W."/>
            <person name="Priest M."/>
            <person name="Roberts A."/>
            <person name="Saif S."/>
            <person name="Shea T."/>
            <person name="Sykes S."/>
            <person name="Wortman J."/>
            <person name="Nusbaum C."/>
            <person name="Birren B."/>
        </authorList>
    </citation>
    <scope>NUCLEOTIDE SEQUENCE [LARGE SCALE GENOMIC DNA]</scope>
    <source>
        <strain evidence="2">APO3</strain>
    </source>
</reference>
<dbReference type="RefSeq" id="XP_009825594.1">
    <property type="nucleotide sequence ID" value="XM_009827292.1"/>
</dbReference>
<feature type="region of interest" description="Disordered" evidence="1">
    <location>
        <begin position="1"/>
        <end position="25"/>
    </location>
</feature>
<protein>
    <submittedName>
        <fullName evidence="2">Uncharacterized protein</fullName>
    </submittedName>
</protein>
<organism evidence="2">
    <name type="scientific">Aphanomyces astaci</name>
    <name type="common">Crayfish plague agent</name>
    <dbReference type="NCBI Taxonomy" id="112090"/>
    <lineage>
        <taxon>Eukaryota</taxon>
        <taxon>Sar</taxon>
        <taxon>Stramenopiles</taxon>
        <taxon>Oomycota</taxon>
        <taxon>Saprolegniomycetes</taxon>
        <taxon>Saprolegniales</taxon>
        <taxon>Verrucalvaceae</taxon>
        <taxon>Aphanomyces</taxon>
    </lineage>
</organism>
<evidence type="ECO:0000256" key="1">
    <source>
        <dbReference type="SAM" id="MobiDB-lite"/>
    </source>
</evidence>